<evidence type="ECO:0000256" key="6">
    <source>
        <dbReference type="ARBA" id="ARBA00023078"/>
    </source>
</evidence>
<dbReference type="GO" id="GO:0009055">
    <property type="term" value="F:electron transfer activity"/>
    <property type="evidence" value="ECO:0007669"/>
    <property type="project" value="InterPro"/>
</dbReference>
<keyword evidence="5 10" id="KW-1133">Transmembrane helix</keyword>
<dbReference type="AlphaFoldDB" id="A0A2Z4MAI0"/>
<evidence type="ECO:0000256" key="9">
    <source>
        <dbReference type="ARBA" id="ARBA00025834"/>
    </source>
</evidence>
<keyword evidence="2 10" id="KW-0813">Transport</keyword>
<reference evidence="11" key="1">
    <citation type="submission" date="2017-12" db="EMBL/GenBank/DDBJ databases">
        <title>Resolution of core Chlorophyta phylogeny using heterogeneous models with AT-rich chloroplast sequence data.</title>
        <authorList>
            <person name="Fang L."/>
        </authorList>
    </citation>
    <scope>NUCLEOTIDE SEQUENCE</scope>
</reference>
<proteinExistence type="inferred from homology"/>
<dbReference type="Pfam" id="PF05115">
    <property type="entry name" value="PetL"/>
    <property type="match status" value="1"/>
</dbReference>
<feature type="transmembrane region" description="Helical" evidence="10">
    <location>
        <begin position="6"/>
        <end position="26"/>
    </location>
</feature>
<keyword evidence="7 10" id="KW-0472">Membrane</keyword>
<organism evidence="11">
    <name type="scientific">Scotinosphaera sp. NIES-154</name>
    <dbReference type="NCBI Taxonomy" id="2249731"/>
    <lineage>
        <taxon>Eukaryota</taxon>
        <taxon>Viridiplantae</taxon>
        <taxon>Chlorophyta</taxon>
        <taxon>core chlorophytes</taxon>
        <taxon>Ulvophyceae</taxon>
        <taxon>Scotinosphaerales</taxon>
        <taxon>Scotinosphaeraceae</taxon>
        <taxon>Scotinosphaera</taxon>
    </lineage>
</organism>
<keyword evidence="10" id="KW-0602">Photosynthesis</keyword>
<keyword evidence="4 10" id="KW-0249">Electron transport</keyword>
<dbReference type="EMBL" id="MG721915">
    <property type="protein sequence ID" value="AWX53471.1"/>
    <property type="molecule type" value="Genomic_DNA"/>
</dbReference>
<keyword evidence="11" id="KW-0150">Chloroplast</keyword>
<name>A0A2Z4MAI0_9CHLO</name>
<gene>
    <name evidence="10 11" type="primary">petL</name>
</gene>
<dbReference type="SUPFAM" id="SSF103436">
    <property type="entry name" value="PetL subunit of the cytochrome b6f complex"/>
    <property type="match status" value="1"/>
</dbReference>
<keyword evidence="3 10" id="KW-0812">Transmembrane</keyword>
<comment type="subunit">
    <text evidence="9 10">The 4 large subunits of the cytochrome b6-f complex are cytochrome b6, subunit IV (17 kDa polypeptide, PetD), cytochrome f and the Rieske protein, while the 4 small subunits are PetG, PetL, PetM and PetN. The complex functions as a dimer.</text>
</comment>
<evidence type="ECO:0000256" key="8">
    <source>
        <dbReference type="ARBA" id="ARBA00025197"/>
    </source>
</evidence>
<evidence type="ECO:0000256" key="7">
    <source>
        <dbReference type="ARBA" id="ARBA00023136"/>
    </source>
</evidence>
<comment type="function">
    <text evidence="8 10">Component of the cytochrome b6-f complex, which mediates electron transfer between photosystem II (PSII) and photosystem I (PSI), cyclic electron flow around PSI, and state transitions. PetL is important for photoautotrophic growth as well as for electron transfer efficiency and stability of the cytochrome b6-f complex.</text>
</comment>
<dbReference type="GO" id="GO:0009535">
    <property type="term" value="C:chloroplast thylakoid membrane"/>
    <property type="evidence" value="ECO:0007669"/>
    <property type="project" value="UniProtKB-SubCell"/>
</dbReference>
<dbReference type="GO" id="GO:0009512">
    <property type="term" value="C:cytochrome b6f complex"/>
    <property type="evidence" value="ECO:0007669"/>
    <property type="project" value="InterPro"/>
</dbReference>
<geneLocation type="chloroplast" evidence="11"/>
<dbReference type="InterPro" id="IPR007802">
    <property type="entry name" value="Cyt_b6/f_cplx_su6"/>
</dbReference>
<protein>
    <recommendedName>
        <fullName evidence="10">Cytochrome b6-f complex subunit 6</fullName>
    </recommendedName>
    <alternativeName>
        <fullName evidence="10">Cytochrome b6-f complex subunit PetL</fullName>
    </alternativeName>
    <alternativeName>
        <fullName evidence="10">Cytochrome b6-f complex subunit VI</fullName>
    </alternativeName>
</protein>
<comment type="similarity">
    <text evidence="10">Belongs to the PetL family.</text>
</comment>
<evidence type="ECO:0000256" key="1">
    <source>
        <dbReference type="ARBA" id="ARBA00004167"/>
    </source>
</evidence>
<comment type="subcellular location">
    <subcellularLocation>
        <location evidence="1">Membrane</location>
        <topology evidence="1">Single-pass membrane protein</topology>
    </subcellularLocation>
    <subcellularLocation>
        <location evidence="10">Plastid</location>
        <location evidence="10">Chloroplast thylakoid membrane</location>
        <topology evidence="10">Single-pass membrane protein</topology>
    </subcellularLocation>
</comment>
<dbReference type="GO" id="GO:0015979">
    <property type="term" value="P:photosynthesis"/>
    <property type="evidence" value="ECO:0007669"/>
    <property type="project" value="UniProtKB-KW"/>
</dbReference>
<dbReference type="HAMAP" id="MF_00433">
    <property type="entry name" value="Cytb6_f_PetL"/>
    <property type="match status" value="1"/>
</dbReference>
<accession>A0A2Z4MAI0</accession>
<evidence type="ECO:0000256" key="10">
    <source>
        <dbReference type="HAMAP-Rule" id="MF_00433"/>
    </source>
</evidence>
<keyword evidence="6 10" id="KW-0793">Thylakoid</keyword>
<evidence type="ECO:0000256" key="2">
    <source>
        <dbReference type="ARBA" id="ARBA00022448"/>
    </source>
</evidence>
<evidence type="ECO:0000313" key="11">
    <source>
        <dbReference type="EMBL" id="AWX53471.1"/>
    </source>
</evidence>
<evidence type="ECO:0000256" key="5">
    <source>
        <dbReference type="ARBA" id="ARBA00022989"/>
    </source>
</evidence>
<evidence type="ECO:0000256" key="4">
    <source>
        <dbReference type="ARBA" id="ARBA00022982"/>
    </source>
</evidence>
<keyword evidence="11" id="KW-0934">Plastid</keyword>
<sequence>MATILSYLAILVGVSVFSVVVYFGLLKIKLI</sequence>
<evidence type="ECO:0000256" key="3">
    <source>
        <dbReference type="ARBA" id="ARBA00022692"/>
    </source>
</evidence>